<dbReference type="AlphaFoldDB" id="A0A2M8LFA3"/>
<keyword evidence="1" id="KW-0812">Transmembrane</keyword>
<sequence length="191" mass="20926">MRHHHFDRLFFSWTVFAIAITCVMLLSYAIGQQVLRLSANDPQVEITEEVTQVLASGVSPANILPNQQVDLARSLGVYVMILDDQGKALGSTAMLDGKSPSVPLGALAYAAAHGDNRITWQPKAGVRSAVVIRPYTNGSTHGYVVAGRSLREVEKRIDVLTVLSFTAWLITLFIVAGALIVKDFITRRHKK</sequence>
<evidence type="ECO:0000313" key="3">
    <source>
        <dbReference type="Proteomes" id="UP000231152"/>
    </source>
</evidence>
<comment type="caution">
    <text evidence="2">The sequence shown here is derived from an EMBL/GenBank/DDBJ whole genome shotgun (WGS) entry which is preliminary data.</text>
</comment>
<evidence type="ECO:0000313" key="2">
    <source>
        <dbReference type="EMBL" id="PJE76127.1"/>
    </source>
</evidence>
<dbReference type="Proteomes" id="UP000231152">
    <property type="component" value="Unassembled WGS sequence"/>
</dbReference>
<feature type="transmembrane region" description="Helical" evidence="1">
    <location>
        <begin position="9"/>
        <end position="30"/>
    </location>
</feature>
<dbReference type="EMBL" id="PFET01000005">
    <property type="protein sequence ID" value="PJE76127.1"/>
    <property type="molecule type" value="Genomic_DNA"/>
</dbReference>
<protein>
    <submittedName>
        <fullName evidence="2">Uncharacterized protein</fullName>
    </submittedName>
</protein>
<proteinExistence type="predicted"/>
<feature type="transmembrane region" description="Helical" evidence="1">
    <location>
        <begin position="159"/>
        <end position="181"/>
    </location>
</feature>
<evidence type="ECO:0000256" key="1">
    <source>
        <dbReference type="SAM" id="Phobius"/>
    </source>
</evidence>
<keyword evidence="1" id="KW-1133">Transmembrane helix</keyword>
<reference evidence="2 3" key="1">
    <citation type="submission" date="2017-09" db="EMBL/GenBank/DDBJ databases">
        <title>Depth-based differentiation of microbial function through sediment-hosted aquifers and enrichment of novel symbionts in the deep terrestrial subsurface.</title>
        <authorList>
            <person name="Probst A.J."/>
            <person name="Ladd B."/>
            <person name="Jarett J.K."/>
            <person name="Geller-Mcgrath D.E."/>
            <person name="Sieber C.M."/>
            <person name="Emerson J.B."/>
            <person name="Anantharaman K."/>
            <person name="Thomas B.C."/>
            <person name="Malmstrom R."/>
            <person name="Stieglmeier M."/>
            <person name="Klingl A."/>
            <person name="Woyke T."/>
            <person name="Ryan C.M."/>
            <person name="Banfield J.F."/>
        </authorList>
    </citation>
    <scope>NUCLEOTIDE SEQUENCE [LARGE SCALE GENOMIC DNA]</scope>
    <source>
        <strain evidence="2">CG10_big_fil_rev_8_21_14_0_10_48_11</strain>
    </source>
</reference>
<keyword evidence="1" id="KW-0472">Membrane</keyword>
<gene>
    <name evidence="2" type="ORF">COV04_01190</name>
</gene>
<organism evidence="2 3">
    <name type="scientific">Candidatus Uhrbacteria bacterium CG10_big_fil_rev_8_21_14_0_10_48_11</name>
    <dbReference type="NCBI Taxonomy" id="1975037"/>
    <lineage>
        <taxon>Bacteria</taxon>
        <taxon>Candidatus Uhriibacteriota</taxon>
    </lineage>
</organism>
<accession>A0A2M8LFA3</accession>
<name>A0A2M8LFA3_9BACT</name>